<dbReference type="InParanoid" id="A0A263D4X3"/>
<sequence>MAAGAGAATAHGAFEVAVGAGVPAGLAWIYPLITDGLALVAYLATARLSGSASGYAWFVVVLAAGLSGLAQAAYLAGGVGSSPPVLRFGVGAWPAVAAAIVAHLLFLLATAGRTTTPDEAPKPVASDRPAAPTPEPVRPASVRPAPVRATVVQPGPVQPAPVNTPAVQRPEPGWAVQPTVPSTPAVQPPRPVQPSLALSVSPRQGEAESRPSSPVRDQARAAARRHFAHHGSLPTVTELMDAAEVSRGTAGTALKELREHPAHLHAVHTTTEAKAQS</sequence>
<proteinExistence type="predicted"/>
<dbReference type="AlphaFoldDB" id="A0A263D4X3"/>
<accession>A0A263D4X3</accession>
<keyword evidence="2" id="KW-0472">Membrane</keyword>
<reference evidence="3 4" key="1">
    <citation type="submission" date="2017-07" db="EMBL/GenBank/DDBJ databases">
        <title>Amycolatopsis antarcticus sp. nov., isolated from the surface of an Antarcticus brown macroalga.</title>
        <authorList>
            <person name="Wang J."/>
            <person name="Leiva S."/>
            <person name="Huang J."/>
            <person name="Huang Y."/>
        </authorList>
    </citation>
    <scope>NUCLEOTIDE SEQUENCE [LARGE SCALE GENOMIC DNA]</scope>
    <source>
        <strain evidence="3 4">AU-G6</strain>
    </source>
</reference>
<evidence type="ECO:0000313" key="4">
    <source>
        <dbReference type="Proteomes" id="UP000242444"/>
    </source>
</evidence>
<comment type="caution">
    <text evidence="3">The sequence shown here is derived from an EMBL/GenBank/DDBJ whole genome shotgun (WGS) entry which is preliminary data.</text>
</comment>
<feature type="region of interest" description="Disordered" evidence="1">
    <location>
        <begin position="116"/>
        <end position="220"/>
    </location>
</feature>
<feature type="transmembrane region" description="Helical" evidence="2">
    <location>
        <begin position="88"/>
        <end position="109"/>
    </location>
</feature>
<dbReference type="Proteomes" id="UP000242444">
    <property type="component" value="Unassembled WGS sequence"/>
</dbReference>
<dbReference type="EMBL" id="NKYE01000007">
    <property type="protein sequence ID" value="OZM72657.1"/>
    <property type="molecule type" value="Genomic_DNA"/>
</dbReference>
<keyword evidence="2" id="KW-0812">Transmembrane</keyword>
<keyword evidence="2" id="KW-1133">Transmembrane helix</keyword>
<name>A0A263D4X3_9PSEU</name>
<feature type="transmembrane region" description="Helical" evidence="2">
    <location>
        <begin position="29"/>
        <end position="48"/>
    </location>
</feature>
<feature type="compositionally biased region" description="Low complexity" evidence="1">
    <location>
        <begin position="138"/>
        <end position="155"/>
    </location>
</feature>
<protein>
    <recommendedName>
        <fullName evidence="5">DUF2637 domain-containing protein</fullName>
    </recommendedName>
</protein>
<evidence type="ECO:0000313" key="3">
    <source>
        <dbReference type="EMBL" id="OZM72657.1"/>
    </source>
</evidence>
<evidence type="ECO:0008006" key="5">
    <source>
        <dbReference type="Google" id="ProtNLM"/>
    </source>
</evidence>
<evidence type="ECO:0000256" key="1">
    <source>
        <dbReference type="SAM" id="MobiDB-lite"/>
    </source>
</evidence>
<evidence type="ECO:0000256" key="2">
    <source>
        <dbReference type="SAM" id="Phobius"/>
    </source>
</evidence>
<feature type="transmembrane region" description="Helical" evidence="2">
    <location>
        <begin position="55"/>
        <end position="76"/>
    </location>
</feature>
<gene>
    <name evidence="3" type="ORF">CFN78_13560</name>
</gene>
<keyword evidence="4" id="KW-1185">Reference proteome</keyword>
<organism evidence="3 4">
    <name type="scientific">Amycolatopsis antarctica</name>
    <dbReference type="NCBI Taxonomy" id="1854586"/>
    <lineage>
        <taxon>Bacteria</taxon>
        <taxon>Bacillati</taxon>
        <taxon>Actinomycetota</taxon>
        <taxon>Actinomycetes</taxon>
        <taxon>Pseudonocardiales</taxon>
        <taxon>Pseudonocardiaceae</taxon>
        <taxon>Amycolatopsis</taxon>
    </lineage>
</organism>